<reference evidence="4 5" key="1">
    <citation type="submission" date="2017-10" db="EMBL/GenBank/DDBJ databases">
        <title>Sequencing the genomes of 1000 actinobacteria strains.</title>
        <authorList>
            <person name="Klenk H.-P."/>
        </authorList>
    </citation>
    <scope>NUCLEOTIDE SEQUENCE [LARGE SCALE GENOMIC DNA]</scope>
    <source>
        <strain evidence="4 5">DSM 15597</strain>
    </source>
</reference>
<dbReference type="PANTHER" id="PTHR43713:SF3">
    <property type="entry name" value="GLUTAMATE-1-SEMIALDEHYDE 2,1-AMINOMUTASE 1, CHLOROPLASTIC-RELATED"/>
    <property type="match status" value="1"/>
</dbReference>
<evidence type="ECO:0000256" key="1">
    <source>
        <dbReference type="ARBA" id="ARBA00001933"/>
    </source>
</evidence>
<gene>
    <name evidence="4" type="ORF">ATK74_2869</name>
</gene>
<name>A0A2A9CW97_9ACTN</name>
<comment type="similarity">
    <text evidence="3">Belongs to the class-III pyridoxal-phosphate-dependent aminotransferase family.</text>
</comment>
<comment type="caution">
    <text evidence="4">The sequence shown here is derived from an EMBL/GenBank/DDBJ whole genome shotgun (WGS) entry which is preliminary data.</text>
</comment>
<dbReference type="Gene3D" id="3.90.1150.10">
    <property type="entry name" value="Aspartate Aminotransferase, domain 1"/>
    <property type="match status" value="1"/>
</dbReference>
<dbReference type="InterPro" id="IPR015424">
    <property type="entry name" value="PyrdxlP-dep_Trfase"/>
</dbReference>
<evidence type="ECO:0000313" key="5">
    <source>
        <dbReference type="Proteomes" id="UP000226079"/>
    </source>
</evidence>
<dbReference type="InterPro" id="IPR015421">
    <property type="entry name" value="PyrdxlP-dep_Trfase_major"/>
</dbReference>
<keyword evidence="5" id="KW-1185">Reference proteome</keyword>
<dbReference type="EMBL" id="PDJC01000001">
    <property type="protein sequence ID" value="PFG18285.1"/>
    <property type="molecule type" value="Genomic_DNA"/>
</dbReference>
<sequence length="433" mass="46734">MTITDNPTVTTVSGGGKLYEYPASQAAMERALKVVPSGIYGHQGPSEGCYVPVSSFPLFSKTASGTRFIDADGNEFIDYMCGYGPNVLGYKDADVDAAAAAQAKLEDVVTIPSTTMVDFAELLVDQVASADWAFFAKNGGDTTTLAIMTARAATKRKRIVFIAGYYHGVAPWTQKLDYPGVLEEDVTNNIIIPWNDPVAFEKVLNAYSGEIAAFISTPYMHGNFLDNVLPAPGYWQAIRKLCDKHGVVLIMDDVRAGFRLDLAGSDHHFGFEADLICFCKAIANGYNVSALLGKAALKDVVSSITYTGSYWMSAVPFAAGIATQTKLRELNAPARFAELGTRLTTGLVGAAADQGLHLIASGEPALFYLRLADDDSLMLHQEWVAQMMRRGIFLTSHHNHFINASLTEADVDLTIEIAHEAFGVVKAAHPELG</sequence>
<dbReference type="GO" id="GO:0008483">
    <property type="term" value="F:transaminase activity"/>
    <property type="evidence" value="ECO:0007669"/>
    <property type="project" value="InterPro"/>
</dbReference>
<dbReference type="OrthoDB" id="4510254at2"/>
<accession>A0A2A9CW97</accession>
<organism evidence="4 5">
    <name type="scientific">Propionicimonas paludicola</name>
    <dbReference type="NCBI Taxonomy" id="185243"/>
    <lineage>
        <taxon>Bacteria</taxon>
        <taxon>Bacillati</taxon>
        <taxon>Actinomycetota</taxon>
        <taxon>Actinomycetes</taxon>
        <taxon>Propionibacteriales</taxon>
        <taxon>Nocardioidaceae</taxon>
        <taxon>Propionicimonas</taxon>
    </lineage>
</organism>
<dbReference type="InterPro" id="IPR005814">
    <property type="entry name" value="Aminotrans_3"/>
</dbReference>
<dbReference type="GO" id="GO:0030170">
    <property type="term" value="F:pyridoxal phosphate binding"/>
    <property type="evidence" value="ECO:0007669"/>
    <property type="project" value="InterPro"/>
</dbReference>
<dbReference type="AlphaFoldDB" id="A0A2A9CW97"/>
<dbReference type="Proteomes" id="UP000226079">
    <property type="component" value="Unassembled WGS sequence"/>
</dbReference>
<proteinExistence type="inferred from homology"/>
<dbReference type="RefSeq" id="WP_098461655.1">
    <property type="nucleotide sequence ID" value="NZ_PDJC01000001.1"/>
</dbReference>
<dbReference type="Gene3D" id="3.40.640.10">
    <property type="entry name" value="Type I PLP-dependent aspartate aminotransferase-like (Major domain)"/>
    <property type="match status" value="1"/>
</dbReference>
<comment type="cofactor">
    <cofactor evidence="1">
        <name>pyridoxal 5'-phosphate</name>
        <dbReference type="ChEBI" id="CHEBI:597326"/>
    </cofactor>
</comment>
<dbReference type="InterPro" id="IPR015422">
    <property type="entry name" value="PyrdxlP-dep_Trfase_small"/>
</dbReference>
<evidence type="ECO:0000256" key="3">
    <source>
        <dbReference type="RuleBase" id="RU003560"/>
    </source>
</evidence>
<keyword evidence="2 3" id="KW-0663">Pyridoxal phosphate</keyword>
<dbReference type="SUPFAM" id="SSF53383">
    <property type="entry name" value="PLP-dependent transferases"/>
    <property type="match status" value="1"/>
</dbReference>
<dbReference type="PANTHER" id="PTHR43713">
    <property type="entry name" value="GLUTAMATE-1-SEMIALDEHYDE 2,1-AMINOMUTASE"/>
    <property type="match status" value="1"/>
</dbReference>
<evidence type="ECO:0000313" key="4">
    <source>
        <dbReference type="EMBL" id="PFG18285.1"/>
    </source>
</evidence>
<protein>
    <submittedName>
        <fullName evidence="4">Glutamate-1-semialdehyde 2,1-aminomutase</fullName>
    </submittedName>
</protein>
<evidence type="ECO:0000256" key="2">
    <source>
        <dbReference type="ARBA" id="ARBA00022898"/>
    </source>
</evidence>
<dbReference type="Pfam" id="PF00202">
    <property type="entry name" value="Aminotran_3"/>
    <property type="match status" value="1"/>
</dbReference>